<protein>
    <submittedName>
        <fullName evidence="1">Uncharacterized protein</fullName>
    </submittedName>
</protein>
<dbReference type="AlphaFoldDB" id="A0AAV6SR81"/>
<keyword evidence="2" id="KW-1185">Reference proteome</keyword>
<dbReference type="Proteomes" id="UP000693946">
    <property type="component" value="Linkage Group LG11"/>
</dbReference>
<name>A0AAV6SR81_SOLSE</name>
<evidence type="ECO:0000313" key="2">
    <source>
        <dbReference type="Proteomes" id="UP000693946"/>
    </source>
</evidence>
<reference evidence="1 2" key="1">
    <citation type="journal article" date="2021" name="Sci. Rep.">
        <title>Chromosome anchoring in Senegalese sole (Solea senegalensis) reveals sex-associated markers and genome rearrangements in flatfish.</title>
        <authorList>
            <person name="Guerrero-Cozar I."/>
            <person name="Gomez-Garrido J."/>
            <person name="Berbel C."/>
            <person name="Martinez-Blanch J.F."/>
            <person name="Alioto T."/>
            <person name="Claros M.G."/>
            <person name="Gagnaire P.A."/>
            <person name="Manchado M."/>
        </authorList>
    </citation>
    <scope>NUCLEOTIDE SEQUENCE [LARGE SCALE GENOMIC DNA]</scope>
    <source>
        <strain evidence="1">Sse05_10M</strain>
    </source>
</reference>
<gene>
    <name evidence="1" type="ORF">JOB18_004754</name>
</gene>
<evidence type="ECO:0000313" key="1">
    <source>
        <dbReference type="EMBL" id="KAG7519253.1"/>
    </source>
</evidence>
<organism evidence="1 2">
    <name type="scientific">Solea senegalensis</name>
    <name type="common">Senegalese sole</name>
    <dbReference type="NCBI Taxonomy" id="28829"/>
    <lineage>
        <taxon>Eukaryota</taxon>
        <taxon>Metazoa</taxon>
        <taxon>Chordata</taxon>
        <taxon>Craniata</taxon>
        <taxon>Vertebrata</taxon>
        <taxon>Euteleostomi</taxon>
        <taxon>Actinopterygii</taxon>
        <taxon>Neopterygii</taxon>
        <taxon>Teleostei</taxon>
        <taxon>Neoteleostei</taxon>
        <taxon>Acanthomorphata</taxon>
        <taxon>Carangaria</taxon>
        <taxon>Pleuronectiformes</taxon>
        <taxon>Pleuronectoidei</taxon>
        <taxon>Soleidae</taxon>
        <taxon>Solea</taxon>
    </lineage>
</organism>
<accession>A0AAV6SR81</accession>
<proteinExistence type="predicted"/>
<comment type="caution">
    <text evidence="1">The sequence shown here is derived from an EMBL/GenBank/DDBJ whole genome shotgun (WGS) entry which is preliminary data.</text>
</comment>
<dbReference type="EMBL" id="JAGKHQ010000003">
    <property type="protein sequence ID" value="KAG7519253.1"/>
    <property type="molecule type" value="Genomic_DNA"/>
</dbReference>
<sequence length="195" mass="22453">MNNSPSRRTVIHPGKELSYREQAAKLIQDMGQQLNVYPLWRDDIYVSGTTLLLTIASFSKNVCETNLLSDSVLCSEHVFKFTASGQPLTNLPGFGLCCDYVEPVWLHLDYRDVKSDHCFFQRPQNRAEHVKMPASTESRKATHKRAERFSMNRTSISQKVEEDGRLKKRKERCWISTSASSACKYDVEAKKMRRD</sequence>